<dbReference type="PANTHER" id="PTHR10067">
    <property type="entry name" value="PHOSPHATIDYLSERINE DECARBOXYLASE"/>
    <property type="match status" value="1"/>
</dbReference>
<dbReference type="OrthoDB" id="4330at2759"/>
<dbReference type="Proteomes" id="UP000285301">
    <property type="component" value="Unassembled WGS sequence"/>
</dbReference>
<dbReference type="UniPathway" id="UPA00558"/>
<dbReference type="InterPro" id="IPR003817">
    <property type="entry name" value="PS_Dcarbxylase"/>
</dbReference>
<proteinExistence type="predicted"/>
<keyword evidence="13" id="KW-0732">Signal</keyword>
<dbReference type="InterPro" id="IPR033177">
    <property type="entry name" value="PSD-B"/>
</dbReference>
<evidence type="ECO:0000313" key="14">
    <source>
        <dbReference type="EMBL" id="RWS08849.1"/>
    </source>
</evidence>
<evidence type="ECO:0000256" key="3">
    <source>
        <dbReference type="ARBA" id="ARBA00012243"/>
    </source>
</evidence>
<protein>
    <recommendedName>
        <fullName evidence="3">phosphatidylserine decarboxylase</fullName>
        <ecNumber evidence="3">4.1.1.65</ecNumber>
    </recommendedName>
</protein>
<comment type="caution">
    <text evidence="14">The sequence shown here is derived from an EMBL/GenBank/DDBJ whole genome shotgun (WGS) entry which is preliminary data.</text>
</comment>
<feature type="chain" id="PRO_5019101046" description="phosphatidylserine decarboxylase" evidence="13">
    <location>
        <begin position="18"/>
        <end position="304"/>
    </location>
</feature>
<keyword evidence="10" id="KW-0670">Pyruvate</keyword>
<evidence type="ECO:0000256" key="12">
    <source>
        <dbReference type="ARBA" id="ARBA00045136"/>
    </source>
</evidence>
<evidence type="ECO:0000256" key="9">
    <source>
        <dbReference type="ARBA" id="ARBA00023264"/>
    </source>
</evidence>
<dbReference type="EMBL" id="NCKU01002755">
    <property type="protein sequence ID" value="RWS08849.1"/>
    <property type="molecule type" value="Genomic_DNA"/>
</dbReference>
<comment type="pathway">
    <text evidence="11">Phospholipid metabolism; phosphatidylethanolamine biosynthesis.</text>
</comment>
<evidence type="ECO:0000256" key="13">
    <source>
        <dbReference type="SAM" id="SignalP"/>
    </source>
</evidence>
<keyword evidence="8" id="KW-0456">Lyase</keyword>
<feature type="non-terminal residue" evidence="14">
    <location>
        <position position="1"/>
    </location>
</feature>
<comment type="pathway">
    <text evidence="2">Lipid metabolism.</text>
</comment>
<dbReference type="GO" id="GO:0006646">
    <property type="term" value="P:phosphatidylethanolamine biosynthetic process"/>
    <property type="evidence" value="ECO:0007669"/>
    <property type="project" value="UniProtKB-UniPathway"/>
</dbReference>
<dbReference type="GO" id="GO:0004609">
    <property type="term" value="F:phosphatidylserine decarboxylase activity"/>
    <property type="evidence" value="ECO:0007669"/>
    <property type="project" value="UniProtKB-EC"/>
</dbReference>
<keyword evidence="15" id="KW-1185">Reference proteome</keyword>
<evidence type="ECO:0000256" key="6">
    <source>
        <dbReference type="ARBA" id="ARBA00023098"/>
    </source>
</evidence>
<dbReference type="EC" id="4.1.1.65" evidence="3"/>
<dbReference type="Pfam" id="PF02666">
    <property type="entry name" value="PS_Dcarbxylase"/>
    <property type="match status" value="1"/>
</dbReference>
<accession>A0A443R0N6</accession>
<dbReference type="STRING" id="1965070.A0A443R0N6"/>
<evidence type="ECO:0000256" key="7">
    <source>
        <dbReference type="ARBA" id="ARBA00023209"/>
    </source>
</evidence>
<evidence type="ECO:0000313" key="15">
    <source>
        <dbReference type="Proteomes" id="UP000285301"/>
    </source>
</evidence>
<evidence type="ECO:0000256" key="8">
    <source>
        <dbReference type="ARBA" id="ARBA00023239"/>
    </source>
</evidence>
<gene>
    <name evidence="14" type="ORF">B4U79_02474</name>
</gene>
<evidence type="ECO:0000256" key="11">
    <source>
        <dbReference type="ARBA" id="ARBA00024326"/>
    </source>
</evidence>
<sequence>ISLFTLLPLRLISRVWGFINSIYLPQWLRKPVIGTYSRLFNCSLEEAILEDLRLYPNLGEFFKRDLKPGLRPITEGNNVVSPADGSIIHFGKVEDEKIEQVKGVTYSLRAFLGPQTWQQVNDQIIESTQQYRKNLLRNKTDQNTSLYHCVIYLAPGDYHKFHSPVEWQMIFRRHFPGKLLSVRPSFARWFPRLFTINERVAYIGEWMHGFFSLTAVGATNVGSIKVYCDDELKTNKPHFFGKRAFYDKKFDKTVKFAKGDAFGEFNLGSTIVLVFEAPNDFDFNVNSGDKVKYGQLLSSSSKQL</sequence>
<evidence type="ECO:0000256" key="10">
    <source>
        <dbReference type="ARBA" id="ARBA00023317"/>
    </source>
</evidence>
<organism evidence="14 15">
    <name type="scientific">Dinothrombium tinctorium</name>
    <dbReference type="NCBI Taxonomy" id="1965070"/>
    <lineage>
        <taxon>Eukaryota</taxon>
        <taxon>Metazoa</taxon>
        <taxon>Ecdysozoa</taxon>
        <taxon>Arthropoda</taxon>
        <taxon>Chelicerata</taxon>
        <taxon>Arachnida</taxon>
        <taxon>Acari</taxon>
        <taxon>Acariformes</taxon>
        <taxon>Trombidiformes</taxon>
        <taxon>Prostigmata</taxon>
        <taxon>Anystina</taxon>
        <taxon>Parasitengona</taxon>
        <taxon>Trombidioidea</taxon>
        <taxon>Trombidiidae</taxon>
        <taxon>Dinothrombium</taxon>
    </lineage>
</organism>
<comment type="function">
    <text evidence="12">Catalyzes the formation of phosphatidylethanolamine (PtdEtn) from phosphatidylserine (PtdSer). Plays a central role in phospholipid metabolism and in the interorganelle trafficking of phosphatidylserine. May be involved in lipid droplet biogenesis at the endoplasmic reticulum membrane.</text>
</comment>
<dbReference type="NCBIfam" id="TIGR00163">
    <property type="entry name" value="PS_decarb"/>
    <property type="match status" value="1"/>
</dbReference>
<evidence type="ECO:0000256" key="5">
    <source>
        <dbReference type="ARBA" id="ARBA00022793"/>
    </source>
</evidence>
<keyword evidence="4" id="KW-0444">Lipid biosynthesis</keyword>
<comment type="cofactor">
    <cofactor evidence="1">
        <name>pyruvate</name>
        <dbReference type="ChEBI" id="CHEBI:15361"/>
    </cofactor>
</comment>
<keyword evidence="7" id="KW-0594">Phospholipid biosynthesis</keyword>
<evidence type="ECO:0000256" key="2">
    <source>
        <dbReference type="ARBA" id="ARBA00005189"/>
    </source>
</evidence>
<evidence type="ECO:0000256" key="4">
    <source>
        <dbReference type="ARBA" id="ARBA00022516"/>
    </source>
</evidence>
<name>A0A443R0N6_9ACAR</name>
<dbReference type="PANTHER" id="PTHR10067:SF6">
    <property type="entry name" value="PHOSPHATIDYLSERINE DECARBOXYLASE PROENZYME, MITOCHONDRIAL"/>
    <property type="match status" value="1"/>
</dbReference>
<keyword evidence="5" id="KW-0210">Decarboxylase</keyword>
<keyword evidence="6" id="KW-0443">Lipid metabolism</keyword>
<dbReference type="GO" id="GO:0005739">
    <property type="term" value="C:mitochondrion"/>
    <property type="evidence" value="ECO:0007669"/>
    <property type="project" value="TreeGrafter"/>
</dbReference>
<reference evidence="14 15" key="1">
    <citation type="journal article" date="2018" name="Gigascience">
        <title>Genomes of trombidid mites reveal novel predicted allergens and laterally-transferred genes associated with secondary metabolism.</title>
        <authorList>
            <person name="Dong X."/>
            <person name="Chaisiri K."/>
            <person name="Xia D."/>
            <person name="Armstrong S.D."/>
            <person name="Fang Y."/>
            <person name="Donnelly M.J."/>
            <person name="Kadowaki T."/>
            <person name="McGarry J.W."/>
            <person name="Darby A.C."/>
            <person name="Makepeace B.L."/>
        </authorList>
    </citation>
    <scope>NUCLEOTIDE SEQUENCE [LARGE SCALE GENOMIC DNA]</scope>
    <source>
        <strain evidence="14">UoL-WK</strain>
    </source>
</reference>
<evidence type="ECO:0000256" key="1">
    <source>
        <dbReference type="ARBA" id="ARBA00001928"/>
    </source>
</evidence>
<feature type="signal peptide" evidence="13">
    <location>
        <begin position="1"/>
        <end position="17"/>
    </location>
</feature>
<keyword evidence="9" id="KW-1208">Phospholipid metabolism</keyword>
<dbReference type="AlphaFoldDB" id="A0A443R0N6"/>